<evidence type="ECO:0000256" key="2">
    <source>
        <dbReference type="ARBA" id="ARBA00011901"/>
    </source>
</evidence>
<organism evidence="7 8">
    <name type="scientific">Pegethrix bostrychoides GSE-TBD4-15B</name>
    <dbReference type="NCBI Taxonomy" id="2839662"/>
    <lineage>
        <taxon>Bacteria</taxon>
        <taxon>Bacillati</taxon>
        <taxon>Cyanobacteriota</taxon>
        <taxon>Cyanophyceae</taxon>
        <taxon>Oculatellales</taxon>
        <taxon>Oculatellaceae</taxon>
        <taxon>Pegethrix</taxon>
    </lineage>
</organism>
<dbReference type="SMART" id="SM00644">
    <property type="entry name" value="Ami_2"/>
    <property type="match status" value="1"/>
</dbReference>
<evidence type="ECO:0000256" key="5">
    <source>
        <dbReference type="SAM" id="MobiDB-lite"/>
    </source>
</evidence>
<dbReference type="InterPro" id="IPR036505">
    <property type="entry name" value="Amidase/PGRP_sf"/>
</dbReference>
<reference evidence="7" key="1">
    <citation type="submission" date="2021-05" db="EMBL/GenBank/DDBJ databases">
        <authorList>
            <person name="Pietrasiak N."/>
            <person name="Ward R."/>
            <person name="Stajich J.E."/>
            <person name="Kurbessoian T."/>
        </authorList>
    </citation>
    <scope>NUCLEOTIDE SEQUENCE</scope>
    <source>
        <strain evidence="7">GSE-TBD4-15B</strain>
    </source>
</reference>
<evidence type="ECO:0000259" key="6">
    <source>
        <dbReference type="SMART" id="SM00644"/>
    </source>
</evidence>
<keyword evidence="3" id="KW-0378">Hydrolase</keyword>
<evidence type="ECO:0000313" key="7">
    <source>
        <dbReference type="EMBL" id="MBW4464999.1"/>
    </source>
</evidence>
<dbReference type="PANTHER" id="PTHR30417">
    <property type="entry name" value="N-ACETYLMURAMOYL-L-ALANINE AMIDASE AMID"/>
    <property type="match status" value="1"/>
</dbReference>
<dbReference type="Proteomes" id="UP000707356">
    <property type="component" value="Unassembled WGS sequence"/>
</dbReference>
<dbReference type="GO" id="GO:0008745">
    <property type="term" value="F:N-acetylmuramoyl-L-alanine amidase activity"/>
    <property type="evidence" value="ECO:0007669"/>
    <property type="project" value="UniProtKB-EC"/>
</dbReference>
<proteinExistence type="predicted"/>
<reference evidence="7" key="2">
    <citation type="journal article" date="2022" name="Microbiol. Resour. Announc.">
        <title>Metagenome Sequencing to Explore Phylogenomics of Terrestrial Cyanobacteria.</title>
        <authorList>
            <person name="Ward R.D."/>
            <person name="Stajich J.E."/>
            <person name="Johansen J.R."/>
            <person name="Huntemann M."/>
            <person name="Clum A."/>
            <person name="Foster B."/>
            <person name="Foster B."/>
            <person name="Roux S."/>
            <person name="Palaniappan K."/>
            <person name="Varghese N."/>
            <person name="Mukherjee S."/>
            <person name="Reddy T.B.K."/>
            <person name="Daum C."/>
            <person name="Copeland A."/>
            <person name="Chen I.A."/>
            <person name="Ivanova N.N."/>
            <person name="Kyrpides N.C."/>
            <person name="Shapiro N."/>
            <person name="Eloe-Fadrosh E.A."/>
            <person name="Pietrasiak N."/>
        </authorList>
    </citation>
    <scope>NUCLEOTIDE SEQUENCE</scope>
    <source>
        <strain evidence="7">GSE-TBD4-15B</strain>
    </source>
</reference>
<dbReference type="Gene3D" id="3.40.80.10">
    <property type="entry name" value="Peptidoglycan recognition protein-like"/>
    <property type="match status" value="1"/>
</dbReference>
<dbReference type="GO" id="GO:0009254">
    <property type="term" value="P:peptidoglycan turnover"/>
    <property type="evidence" value="ECO:0007669"/>
    <property type="project" value="TreeGrafter"/>
</dbReference>
<dbReference type="InterPro" id="IPR002502">
    <property type="entry name" value="Amidase_domain"/>
</dbReference>
<gene>
    <name evidence="7" type="ORF">KME07_06105</name>
</gene>
<comment type="catalytic activity">
    <reaction evidence="1">
        <text>Hydrolyzes the link between N-acetylmuramoyl residues and L-amino acid residues in certain cell-wall glycopeptides.</text>
        <dbReference type="EC" id="3.5.1.28"/>
    </reaction>
</comment>
<evidence type="ECO:0000256" key="1">
    <source>
        <dbReference type="ARBA" id="ARBA00001561"/>
    </source>
</evidence>
<comment type="caution">
    <text evidence="7">The sequence shown here is derived from an EMBL/GenBank/DDBJ whole genome shotgun (WGS) entry which is preliminary data.</text>
</comment>
<feature type="region of interest" description="Disordered" evidence="5">
    <location>
        <begin position="295"/>
        <end position="322"/>
    </location>
</feature>
<dbReference type="GO" id="GO:0009253">
    <property type="term" value="P:peptidoglycan catabolic process"/>
    <property type="evidence" value="ECO:0007669"/>
    <property type="project" value="InterPro"/>
</dbReference>
<evidence type="ECO:0000256" key="4">
    <source>
        <dbReference type="ARBA" id="ARBA00023316"/>
    </source>
</evidence>
<dbReference type="Pfam" id="PF01510">
    <property type="entry name" value="Amidase_2"/>
    <property type="match status" value="1"/>
</dbReference>
<protein>
    <recommendedName>
        <fullName evidence="2">N-acetylmuramoyl-L-alanine amidase</fullName>
        <ecNumber evidence="2">3.5.1.28</ecNumber>
    </recommendedName>
</protein>
<dbReference type="GO" id="GO:0071555">
    <property type="term" value="P:cell wall organization"/>
    <property type="evidence" value="ECO:0007669"/>
    <property type="project" value="UniProtKB-KW"/>
</dbReference>
<dbReference type="SUPFAM" id="SSF55846">
    <property type="entry name" value="N-acetylmuramoyl-L-alanine amidase-like"/>
    <property type="match status" value="1"/>
</dbReference>
<dbReference type="AlphaFoldDB" id="A0A951U3T0"/>
<dbReference type="CDD" id="cd06583">
    <property type="entry name" value="PGRP"/>
    <property type="match status" value="1"/>
</dbReference>
<evidence type="ECO:0000313" key="8">
    <source>
        <dbReference type="Proteomes" id="UP000707356"/>
    </source>
</evidence>
<dbReference type="PANTHER" id="PTHR30417:SF1">
    <property type="entry name" value="N-ACETYLMURAMOYL-L-ALANINE AMIDASE AMID"/>
    <property type="match status" value="1"/>
</dbReference>
<feature type="domain" description="N-acetylmuramoyl-L-alanine amidase" evidence="6">
    <location>
        <begin position="110"/>
        <end position="263"/>
    </location>
</feature>
<accession>A0A951U3T0</accession>
<sequence>MSVRNVSVKSKVLNAVLLLSICLGLLVAVAQSGSGQSLPDAANRVASQGIPFGCAVQPEPHQGPAQSLPRPQVPISRFRQVVASTPKPNAYSPKEVVALADSTNYGQRFIKDALGKLAEHAPIVVLHETVGSVSSAVNFFQTPHPYDDDQVSYHTLVGLDGTVYYLVPPDKRAFGAGNSAFVGSAGEESVKTNPDLPASVNNFAYHISLETPADGDNNNSSHSGYTSPQYQSLAWIVAKTSVPPERITYHKIVDRSGSRQDPRSFNAQTFLQLLENYPKTSEIVIGCSMPLAAPAATEPAEPAPLSPVDRLLRRLPPPRSRQ</sequence>
<dbReference type="EMBL" id="JAHHHV010000027">
    <property type="protein sequence ID" value="MBW4464999.1"/>
    <property type="molecule type" value="Genomic_DNA"/>
</dbReference>
<dbReference type="InterPro" id="IPR051206">
    <property type="entry name" value="NAMLAA_amidase_2"/>
</dbReference>
<evidence type="ECO:0000256" key="3">
    <source>
        <dbReference type="ARBA" id="ARBA00022801"/>
    </source>
</evidence>
<dbReference type="EC" id="3.5.1.28" evidence="2"/>
<name>A0A951U3T0_9CYAN</name>
<keyword evidence="4" id="KW-0961">Cell wall biogenesis/degradation</keyword>